<dbReference type="Pfam" id="PF20805">
    <property type="entry name" value="Integrin_A_Ig_2"/>
    <property type="match status" value="1"/>
</dbReference>
<evidence type="ECO:0000256" key="2">
    <source>
        <dbReference type="ARBA" id="ARBA00008054"/>
    </source>
</evidence>
<dbReference type="PROSITE" id="PS00242">
    <property type="entry name" value="INTEGRIN_ALPHA"/>
    <property type="match status" value="1"/>
</dbReference>
<organism evidence="16 17">
    <name type="scientific">Phlebotomus papatasi</name>
    <name type="common">Sandfly</name>
    <dbReference type="NCBI Taxonomy" id="29031"/>
    <lineage>
        <taxon>Eukaryota</taxon>
        <taxon>Metazoa</taxon>
        <taxon>Ecdysozoa</taxon>
        <taxon>Arthropoda</taxon>
        <taxon>Hexapoda</taxon>
        <taxon>Insecta</taxon>
        <taxon>Pterygota</taxon>
        <taxon>Neoptera</taxon>
        <taxon>Endopterygota</taxon>
        <taxon>Diptera</taxon>
        <taxon>Nematocera</taxon>
        <taxon>Psychodoidea</taxon>
        <taxon>Psychodidae</taxon>
        <taxon>Phlebotomus</taxon>
        <taxon>Phlebotomus</taxon>
    </lineage>
</organism>
<dbReference type="SMART" id="SM00191">
    <property type="entry name" value="Int_alpha"/>
    <property type="match status" value="4"/>
</dbReference>
<feature type="region of interest" description="Disordered" evidence="13">
    <location>
        <begin position="814"/>
        <end position="853"/>
    </location>
</feature>
<dbReference type="EMBL" id="AJVK01007150">
    <property type="status" value="NOT_ANNOTATED_CDS"/>
    <property type="molecule type" value="Genomic_DNA"/>
</dbReference>
<dbReference type="InterPro" id="IPR018184">
    <property type="entry name" value="Integrin_alpha_C_CS"/>
</dbReference>
<dbReference type="Gene3D" id="2.60.40.1460">
    <property type="entry name" value="Integrin domains. Chain A, domain 2"/>
    <property type="match status" value="2"/>
</dbReference>
<feature type="compositionally biased region" description="Polar residues" evidence="13">
    <location>
        <begin position="901"/>
        <end position="913"/>
    </location>
</feature>
<feature type="domain" description="Integrin alpha third immunoglobulin-like" evidence="15">
    <location>
        <begin position="999"/>
        <end position="1089"/>
    </location>
</feature>
<dbReference type="GO" id="GO:0033627">
    <property type="term" value="P:cell adhesion mediated by integrin"/>
    <property type="evidence" value="ECO:0007669"/>
    <property type="project" value="TreeGrafter"/>
</dbReference>
<evidence type="ECO:0000256" key="12">
    <source>
        <dbReference type="RuleBase" id="RU003762"/>
    </source>
</evidence>
<dbReference type="FunFam" id="1.20.5.930:FF:000009">
    <property type="entry name" value="integrin alpha-PS2 isoform X2"/>
    <property type="match status" value="1"/>
</dbReference>
<evidence type="ECO:0000256" key="10">
    <source>
        <dbReference type="ARBA" id="ARBA00023170"/>
    </source>
</evidence>
<evidence type="ECO:0000256" key="3">
    <source>
        <dbReference type="ARBA" id="ARBA00022692"/>
    </source>
</evidence>
<dbReference type="InterPro" id="IPR013517">
    <property type="entry name" value="FG-GAP"/>
</dbReference>
<dbReference type="PANTHER" id="PTHR23220:SF133">
    <property type="entry name" value="INTEGRIN ALPHA-PS2"/>
    <property type="match status" value="1"/>
</dbReference>
<dbReference type="Pfam" id="PF00357">
    <property type="entry name" value="Integrin_alpha"/>
    <property type="match status" value="1"/>
</dbReference>
<dbReference type="InterPro" id="IPR028994">
    <property type="entry name" value="Integrin_alpha_N"/>
</dbReference>
<dbReference type="GO" id="GO:0005178">
    <property type="term" value="F:integrin binding"/>
    <property type="evidence" value="ECO:0007669"/>
    <property type="project" value="TreeGrafter"/>
</dbReference>
<dbReference type="Gene3D" id="2.130.10.130">
    <property type="entry name" value="Integrin alpha, N-terminal"/>
    <property type="match status" value="1"/>
</dbReference>
<dbReference type="Gene3D" id="1.20.5.930">
    <property type="entry name" value="Bicelle-embedded integrin alpha(iib) transmembrane segment"/>
    <property type="match status" value="1"/>
</dbReference>
<reference evidence="16" key="1">
    <citation type="submission" date="2022-08" db="UniProtKB">
        <authorList>
            <consortium name="EnsemblMetazoa"/>
        </authorList>
    </citation>
    <scope>IDENTIFICATION</scope>
    <source>
        <strain evidence="16">Israel</strain>
    </source>
</reference>
<dbReference type="Gene3D" id="2.60.40.1510">
    <property type="entry name" value="ntegrin, alpha v. Chain A, domain 3"/>
    <property type="match status" value="1"/>
</dbReference>
<evidence type="ECO:0000313" key="16">
    <source>
        <dbReference type="EnsemblMetazoa" id="PPAI009686-PA"/>
    </source>
</evidence>
<evidence type="ECO:0000256" key="8">
    <source>
        <dbReference type="ARBA" id="ARBA00023037"/>
    </source>
</evidence>
<protein>
    <submittedName>
        <fullName evidence="16">Uncharacterized protein</fullName>
    </submittedName>
</protein>
<keyword evidence="4" id="KW-0732">Signal</keyword>
<evidence type="ECO:0000256" key="6">
    <source>
        <dbReference type="ARBA" id="ARBA00022889"/>
    </source>
</evidence>
<feature type="compositionally biased region" description="Acidic residues" evidence="13">
    <location>
        <begin position="953"/>
        <end position="968"/>
    </location>
</feature>
<dbReference type="InterPro" id="IPR013519">
    <property type="entry name" value="Int_alpha_beta-p"/>
</dbReference>
<accession>A0A1B0DMU4</accession>
<evidence type="ECO:0000256" key="4">
    <source>
        <dbReference type="ARBA" id="ARBA00022729"/>
    </source>
</evidence>
<evidence type="ECO:0000256" key="5">
    <source>
        <dbReference type="ARBA" id="ARBA00022737"/>
    </source>
</evidence>
<feature type="region of interest" description="Disordered" evidence="13">
    <location>
        <begin position="1133"/>
        <end position="1154"/>
    </location>
</feature>
<evidence type="ECO:0000313" key="17">
    <source>
        <dbReference type="Proteomes" id="UP000092462"/>
    </source>
</evidence>
<evidence type="ECO:0000256" key="9">
    <source>
        <dbReference type="ARBA" id="ARBA00023136"/>
    </source>
</evidence>
<feature type="domain" description="Integrin alpha second immunoglobulin-like" evidence="14">
    <location>
        <begin position="396"/>
        <end position="526"/>
    </location>
</feature>
<proteinExistence type="inferred from homology"/>
<dbReference type="InterPro" id="IPR032695">
    <property type="entry name" value="Integrin_dom_sf"/>
</dbReference>
<dbReference type="EMBL" id="AJVK01007148">
    <property type="status" value="NOT_ANNOTATED_CDS"/>
    <property type="molecule type" value="Genomic_DNA"/>
</dbReference>
<dbReference type="EnsemblMetazoa" id="PPAI009686-RA">
    <property type="protein sequence ID" value="PPAI009686-PA"/>
    <property type="gene ID" value="PPAI009686"/>
</dbReference>
<feature type="domain" description="Integrin alpha third immunoglobulin-like" evidence="15">
    <location>
        <begin position="544"/>
        <end position="664"/>
    </location>
</feature>
<dbReference type="GO" id="GO:0007229">
    <property type="term" value="P:integrin-mediated signaling pathway"/>
    <property type="evidence" value="ECO:0007669"/>
    <property type="project" value="UniProtKB-KW"/>
</dbReference>
<dbReference type="PROSITE" id="PS51470">
    <property type="entry name" value="FG_GAP"/>
    <property type="match status" value="4"/>
</dbReference>
<dbReference type="VEuPathDB" id="VectorBase:PPAPM1_006117"/>
<keyword evidence="8 12" id="KW-0401">Integrin</keyword>
<sequence>MSPRKVERVEPVGTCYLAKSNLNEFTEYSPCRTSQIYSTGISNPGTKVYQTSESTASEDDSYLGYSAVSGDFSGDGVAGVAVGMPRGGGLLGKVLIYTWNLTNQQNITGEQIGAYFGYSLAAVDVDGDKLEDLIIGAPMYTEPNNEGKYEMGRVYIMYHNKKFQELDTRDGTTSKGRFGLALTSLGDINLDGYGDFAVGAPYDGPRGQGAVHIFYGSSKGPLPKASQIIYAEDVVGTPYLTTFGFSLAGGVDLDGNRYPDLVVGAYEASKAIVFKSRPVVVLHANVGFETDNKLISLDEKNCTTSNRQKVTCAVINSCLRYGGINVPPTIDIEISWDNIRDKLTSLEVEMKYNLRSQSPPPLQSIQSRRRRAALEPILDHNLGLIQRDSIHIQKNCGPDNECIPDIRVEIKTVDKFLLGSKDLLTFEVLVANGGEDAFETSFYMTIPPSVKYKNLKPIGDAPDTPITCTAPTEETHLLKCDLGNPFPSGKAVRFEVALNPTYSSNMDPSYDFYIEVNSTNPEREGSNYDNIIRKNVGIWLETDLKISGKSQPEEIHYNISQYTDFENATSEHDLGPQVAHVYDIQNLGPSVADEVEIYVMWPFETQSGEPLMYMLSPPELNGNIYCDPSAYINYKRIEMDRLLVTKSILKQIGVQERVSTHHRSSSQGQHSEVTVEHGQRAGGSARGSSYYGNRRLSEEEKKKLDAEENVESTGDASMVHRDRSSQQAAAGGWSSGRAGHGGAHFQHSWSSSQGGGGSRYSSYNGSYGGGESRRIASAYQVSTTSAPFTRPTPTPTIYRAGMYRLDDIPTEEHVNQDISRLNARTETSTASSGRRRMMSQQDGEPPRPDLITGASPLEKAVQGAGHGQFHTATVDLGQLSRSNVDDEIHRRGQAAHIANSYNSGAHGQTYNYHQQAGGGSRTASAQSSSQASSGFNQGRQSSSTWHVGSPDPLSEEDDYTFEDYDDEDNGHPAGYKPTHHGRVPDRFQHYRRFQRSPEDDDLAELEKELHCNVTKCAVLKCIAYNLVKDDNVYIAIRTRLVAKTLDKLTLSTPIDLSTKTVARVTRQPFIGEPKEKPIKSFEVPVMAIPEPILKPDVVPLWVVVLSACAGAIILLLLIYLLYKCGFFNRNRPKDHSQERQPLNRNGNYHGDEHL</sequence>
<evidence type="ECO:0000259" key="15">
    <source>
        <dbReference type="Pfam" id="PF20806"/>
    </source>
</evidence>
<dbReference type="InterPro" id="IPR048285">
    <property type="entry name" value="Integrin_alpha_Ig-like_2"/>
</dbReference>
<dbReference type="Proteomes" id="UP000092462">
    <property type="component" value="Unassembled WGS sequence"/>
</dbReference>
<dbReference type="EMBL" id="AJVK01007147">
    <property type="status" value="NOT_ANNOTATED_CDS"/>
    <property type="molecule type" value="Genomic_DNA"/>
</dbReference>
<feature type="compositionally biased region" description="Low complexity" evidence="13">
    <location>
        <begin position="921"/>
        <end position="934"/>
    </location>
</feature>
<dbReference type="PANTHER" id="PTHR23220">
    <property type="entry name" value="INTEGRIN ALPHA"/>
    <property type="match status" value="1"/>
</dbReference>
<dbReference type="GO" id="GO:0007157">
    <property type="term" value="P:heterophilic cell-cell adhesion via plasma membrane cell adhesion molecules"/>
    <property type="evidence" value="ECO:0007669"/>
    <property type="project" value="UniProtKB-ARBA"/>
</dbReference>
<dbReference type="InterPro" id="IPR048286">
    <property type="entry name" value="Integrin_alpha_Ig-like_3"/>
</dbReference>
<feature type="compositionally biased region" description="Polar residues" evidence="13">
    <location>
        <begin position="935"/>
        <end position="946"/>
    </location>
</feature>
<dbReference type="GO" id="GO:0009897">
    <property type="term" value="C:external side of plasma membrane"/>
    <property type="evidence" value="ECO:0007669"/>
    <property type="project" value="TreeGrafter"/>
</dbReference>
<keyword evidence="10 12" id="KW-0675">Receptor</keyword>
<dbReference type="GO" id="GO:0008305">
    <property type="term" value="C:integrin complex"/>
    <property type="evidence" value="ECO:0007669"/>
    <property type="project" value="InterPro"/>
</dbReference>
<evidence type="ECO:0000256" key="11">
    <source>
        <dbReference type="ARBA" id="ARBA00023180"/>
    </source>
</evidence>
<evidence type="ECO:0000259" key="14">
    <source>
        <dbReference type="Pfam" id="PF20805"/>
    </source>
</evidence>
<dbReference type="GO" id="GO:0007160">
    <property type="term" value="P:cell-matrix adhesion"/>
    <property type="evidence" value="ECO:0007669"/>
    <property type="project" value="TreeGrafter"/>
</dbReference>
<keyword evidence="11" id="KW-0325">Glycoprotein</keyword>
<feature type="region of interest" description="Disordered" evidence="13">
    <location>
        <begin position="659"/>
        <end position="768"/>
    </location>
</feature>
<feature type="transmembrane region" description="Helical" evidence="12">
    <location>
        <begin position="1098"/>
        <end position="1122"/>
    </location>
</feature>
<evidence type="ECO:0000256" key="13">
    <source>
        <dbReference type="SAM" id="MobiDB-lite"/>
    </source>
</evidence>
<dbReference type="Pfam" id="PF01839">
    <property type="entry name" value="FG-GAP"/>
    <property type="match status" value="3"/>
</dbReference>
<keyword evidence="17" id="KW-1185">Reference proteome</keyword>
<dbReference type="Gene3D" id="2.60.40.1530">
    <property type="entry name" value="ntegrin, alpha v. Chain A, domain 4"/>
    <property type="match status" value="2"/>
</dbReference>
<evidence type="ECO:0000256" key="7">
    <source>
        <dbReference type="ARBA" id="ARBA00022989"/>
    </source>
</evidence>
<keyword evidence="7 12" id="KW-1133">Transmembrane helix</keyword>
<feature type="compositionally biased region" description="Low complexity" evidence="13">
    <location>
        <begin position="725"/>
        <end position="737"/>
    </location>
</feature>
<feature type="compositionally biased region" description="Basic and acidic residues" evidence="13">
    <location>
        <begin position="695"/>
        <end position="706"/>
    </location>
</feature>
<dbReference type="EMBL" id="AJVK01007149">
    <property type="status" value="NOT_ANNOTATED_CDS"/>
    <property type="molecule type" value="Genomic_DNA"/>
</dbReference>
<dbReference type="SUPFAM" id="SSF69179">
    <property type="entry name" value="Integrin domains"/>
    <property type="match status" value="3"/>
</dbReference>
<keyword evidence="6 12" id="KW-0130">Cell adhesion</keyword>
<dbReference type="InterPro" id="IPR000413">
    <property type="entry name" value="Integrin_alpha"/>
</dbReference>
<keyword evidence="3 12" id="KW-0812">Transmembrane</keyword>
<name>A0A1B0DMU4_PHLPP</name>
<feature type="compositionally biased region" description="Polar residues" evidence="13">
    <location>
        <begin position="816"/>
        <end position="842"/>
    </location>
</feature>
<dbReference type="Pfam" id="PF20806">
    <property type="entry name" value="Integrin_A_Ig_3"/>
    <property type="match status" value="2"/>
</dbReference>
<dbReference type="AlphaFoldDB" id="A0A1B0DMU4"/>
<dbReference type="VEuPathDB" id="VectorBase:PPAI009686"/>
<comment type="similarity">
    <text evidence="2 12">Belongs to the integrin alpha chain family.</text>
</comment>
<keyword evidence="9 12" id="KW-0472">Membrane</keyword>
<feature type="region of interest" description="Disordered" evidence="13">
    <location>
        <begin position="901"/>
        <end position="985"/>
    </location>
</feature>
<dbReference type="SUPFAM" id="SSF69318">
    <property type="entry name" value="Integrin alpha N-terminal domain"/>
    <property type="match status" value="1"/>
</dbReference>
<dbReference type="PRINTS" id="PR01185">
    <property type="entry name" value="INTEGRINA"/>
</dbReference>
<keyword evidence="5" id="KW-0677">Repeat</keyword>
<evidence type="ECO:0000256" key="1">
    <source>
        <dbReference type="ARBA" id="ARBA00004479"/>
    </source>
</evidence>
<dbReference type="EMBL" id="AJVK01007146">
    <property type="status" value="NOT_ANNOTATED_CDS"/>
    <property type="molecule type" value="Genomic_DNA"/>
</dbReference>
<comment type="subcellular location">
    <subcellularLocation>
        <location evidence="1 12">Membrane</location>
        <topology evidence="1 12">Single-pass type I membrane protein</topology>
    </subcellularLocation>
</comment>